<dbReference type="EMBL" id="JANUBL010000009">
    <property type="protein sequence ID" value="MCS4122753.1"/>
    <property type="molecule type" value="Genomic_DNA"/>
</dbReference>
<dbReference type="NCBIfam" id="NF033545">
    <property type="entry name" value="transpos_IS630"/>
    <property type="match status" value="1"/>
</dbReference>
<dbReference type="GO" id="GO:0003676">
    <property type="term" value="F:nucleic acid binding"/>
    <property type="evidence" value="ECO:0007669"/>
    <property type="project" value="InterPro"/>
</dbReference>
<evidence type="ECO:0000313" key="4">
    <source>
        <dbReference type="Proteomes" id="UP001155144"/>
    </source>
</evidence>
<comment type="caution">
    <text evidence="3">The sequence shown here is derived from an EMBL/GenBank/DDBJ whole genome shotgun (WGS) entry which is preliminary data.</text>
</comment>
<dbReference type="InterPro" id="IPR012337">
    <property type="entry name" value="RNaseH-like_sf"/>
</dbReference>
<dbReference type="SUPFAM" id="SSF53098">
    <property type="entry name" value="Ribonuclease H-like"/>
    <property type="match status" value="1"/>
</dbReference>
<dbReference type="SUPFAM" id="SSF46689">
    <property type="entry name" value="Homeodomain-like"/>
    <property type="match status" value="1"/>
</dbReference>
<sequence length="342" mass="39079">MSDPKTVRPPTDQERQALEAMTREAVGRVAMRAQMVLLSARGYSAPRIAEIQDIAKVTVYKWIDRFDEEGPPGLYDQDREGRPRKLGPDAEAELERVLEEPPTEEGYDASRWTAPRLTQHLERELGTEVHPDTVRRALQRLQYSWKRPRRVLSKPPGWKKRLEKIERRIEETGPETTVLFEDETELRRFPPLRRAWMPVGEQRPVSVPDQNGKFFLYGALDVGSGQVITEAHPKGKTCYMEAFLETVLAEISGPILLIWDRASWHISNAIQDLVEAEGRLEVLLLPSRTPEANPIEDLWRLLKNQIAANLEQSLDALEAACERFFEQLSPEEALRKTGLSAS</sequence>
<proteinExistence type="predicted"/>
<dbReference type="Pfam" id="PF13358">
    <property type="entry name" value="DDE_3"/>
    <property type="match status" value="1"/>
</dbReference>
<feature type="domain" description="Tc1-like transposase DDE" evidence="2">
    <location>
        <begin position="178"/>
        <end position="313"/>
    </location>
</feature>
<dbReference type="InterPro" id="IPR038717">
    <property type="entry name" value="Tc1-like_DDE_dom"/>
</dbReference>
<dbReference type="Gene3D" id="3.30.420.10">
    <property type="entry name" value="Ribonuclease H-like superfamily/Ribonuclease H"/>
    <property type="match status" value="1"/>
</dbReference>
<evidence type="ECO:0000259" key="2">
    <source>
        <dbReference type="Pfam" id="PF13358"/>
    </source>
</evidence>
<dbReference type="RefSeq" id="WP_259040457.1">
    <property type="nucleotide sequence ID" value="NZ_JANTZU010000074.1"/>
</dbReference>
<protein>
    <submittedName>
        <fullName evidence="3">Transposase</fullName>
    </submittedName>
</protein>
<dbReference type="InterPro" id="IPR009057">
    <property type="entry name" value="Homeodomain-like_sf"/>
</dbReference>
<reference evidence="3" key="1">
    <citation type="submission" date="2022-08" db="EMBL/GenBank/DDBJ databases">
        <title>Genomic Encyclopedia of Type Strains, Phase V (KMG-V): Genome sequencing to study the core and pangenomes of soil and plant-associated prokaryotes.</title>
        <authorList>
            <person name="Whitman W."/>
        </authorList>
    </citation>
    <scope>NUCLEOTIDE SEQUENCE</scope>
    <source>
        <strain evidence="3">SP3026</strain>
    </source>
</reference>
<gene>
    <name evidence="3" type="ORF">GGP45_003120</name>
</gene>
<evidence type="ECO:0000256" key="1">
    <source>
        <dbReference type="SAM" id="MobiDB-lite"/>
    </source>
</evidence>
<dbReference type="InterPro" id="IPR047655">
    <property type="entry name" value="Transpos_IS630-like"/>
</dbReference>
<feature type="region of interest" description="Disordered" evidence="1">
    <location>
        <begin position="71"/>
        <end position="90"/>
    </location>
</feature>
<organism evidence="3 4">
    <name type="scientific">Salinibacter ruber</name>
    <dbReference type="NCBI Taxonomy" id="146919"/>
    <lineage>
        <taxon>Bacteria</taxon>
        <taxon>Pseudomonadati</taxon>
        <taxon>Rhodothermota</taxon>
        <taxon>Rhodothermia</taxon>
        <taxon>Rhodothermales</taxon>
        <taxon>Salinibacteraceae</taxon>
        <taxon>Salinibacter</taxon>
    </lineage>
</organism>
<evidence type="ECO:0000313" key="3">
    <source>
        <dbReference type="EMBL" id="MCS4122753.1"/>
    </source>
</evidence>
<accession>A0A9X2V7W3</accession>
<dbReference type="InterPro" id="IPR036397">
    <property type="entry name" value="RNaseH_sf"/>
</dbReference>
<dbReference type="AlphaFoldDB" id="A0A9X2V7W3"/>
<name>A0A9X2V7W3_9BACT</name>
<dbReference type="Proteomes" id="UP001155144">
    <property type="component" value="Unassembled WGS sequence"/>
</dbReference>
<dbReference type="Pfam" id="PF13565">
    <property type="entry name" value="HTH_32"/>
    <property type="match status" value="1"/>
</dbReference>
<feature type="compositionally biased region" description="Basic and acidic residues" evidence="1">
    <location>
        <begin position="76"/>
        <end position="90"/>
    </location>
</feature>